<proteinExistence type="predicted"/>
<organism evidence="1 2">
    <name type="scientific">Schistosoma curassoni</name>
    <dbReference type="NCBI Taxonomy" id="6186"/>
    <lineage>
        <taxon>Eukaryota</taxon>
        <taxon>Metazoa</taxon>
        <taxon>Spiralia</taxon>
        <taxon>Lophotrochozoa</taxon>
        <taxon>Platyhelminthes</taxon>
        <taxon>Trematoda</taxon>
        <taxon>Digenea</taxon>
        <taxon>Strigeidida</taxon>
        <taxon>Schistosomatoidea</taxon>
        <taxon>Schistosomatidae</taxon>
        <taxon>Schistosoma</taxon>
    </lineage>
</organism>
<dbReference type="Proteomes" id="UP000279833">
    <property type="component" value="Unassembled WGS sequence"/>
</dbReference>
<accession>A0A3P8H598</accession>
<gene>
    <name evidence="1" type="ORF">SCUD_LOCUS10815</name>
</gene>
<name>A0A3P8H598_9TREM</name>
<reference evidence="1 2" key="1">
    <citation type="submission" date="2018-11" db="EMBL/GenBank/DDBJ databases">
        <authorList>
            <consortium name="Pathogen Informatics"/>
        </authorList>
    </citation>
    <scope>NUCLEOTIDE SEQUENCE [LARGE SCALE GENOMIC DNA]</scope>
    <source>
        <strain>Dakar</strain>
        <strain evidence="2">Senegal</strain>
    </source>
</reference>
<evidence type="ECO:0000313" key="1">
    <source>
        <dbReference type="EMBL" id="VDP41703.1"/>
    </source>
</evidence>
<dbReference type="EMBL" id="UZAK01034010">
    <property type="protein sequence ID" value="VDP41703.1"/>
    <property type="molecule type" value="Genomic_DNA"/>
</dbReference>
<keyword evidence="2" id="KW-1185">Reference proteome</keyword>
<protein>
    <submittedName>
        <fullName evidence="1">Uncharacterized protein</fullName>
    </submittedName>
</protein>
<sequence length="261" mass="30158">MFISVENSEGTTFWLIQERKEYLYFQWIPFQREYYGALFLEQEDDVSRQMTDDLEEAMLMTVAPACKNQKYSLRQSVGYAIAGYYDKESRELNFNRKDLIIIFKKDSTGFHRMYTISANERNYHFTNGLHDDEHVIITTYHEHAFGLSELGKEDKNIGIIAADLIRLADYLPYFASSSFHICTRTTFVKNDAVQGLLLPLMNVKTTVTLFGVVYICWNATLALPILAFTSASEPPCSSMMLPRCRGPHNPVEHQKEEEGRE</sequence>
<evidence type="ECO:0000313" key="2">
    <source>
        <dbReference type="Proteomes" id="UP000279833"/>
    </source>
</evidence>
<dbReference type="AlphaFoldDB" id="A0A3P8H598"/>